<dbReference type="GO" id="GO:0003952">
    <property type="term" value="F:NAD+ synthase (glutamine-hydrolyzing) activity"/>
    <property type="evidence" value="ECO:0007669"/>
    <property type="project" value="UniProtKB-EC"/>
</dbReference>
<evidence type="ECO:0000259" key="8">
    <source>
        <dbReference type="PROSITE" id="PS50263"/>
    </source>
</evidence>
<dbReference type="InterPro" id="IPR014729">
    <property type="entry name" value="Rossmann-like_a/b/a_fold"/>
</dbReference>
<proteinExistence type="inferred from homology"/>
<dbReference type="HAMAP" id="MF_02090">
    <property type="entry name" value="NadE_glutamine_dep"/>
    <property type="match status" value="1"/>
</dbReference>
<comment type="similarity">
    <text evidence="2">In the C-terminal section; belongs to the NAD synthetase family.</text>
</comment>
<dbReference type="CDD" id="cd00553">
    <property type="entry name" value="NAD_synthase"/>
    <property type="match status" value="1"/>
</dbReference>
<keyword evidence="9" id="KW-0315">Glutamine amidotransferase</keyword>
<name>A0A3B0WPY6_9ZZZZ</name>
<keyword evidence="4 9" id="KW-0436">Ligase</keyword>
<evidence type="ECO:0000256" key="5">
    <source>
        <dbReference type="ARBA" id="ARBA00022741"/>
    </source>
</evidence>
<keyword evidence="9" id="KW-0808">Transferase</keyword>
<dbReference type="PROSITE" id="PS50263">
    <property type="entry name" value="CN_HYDROLASE"/>
    <property type="match status" value="1"/>
</dbReference>
<dbReference type="SUPFAM" id="SSF56317">
    <property type="entry name" value="Carbon-nitrogen hydrolase"/>
    <property type="match status" value="1"/>
</dbReference>
<dbReference type="GO" id="GO:0016740">
    <property type="term" value="F:transferase activity"/>
    <property type="evidence" value="ECO:0007669"/>
    <property type="project" value="UniProtKB-KW"/>
</dbReference>
<gene>
    <name evidence="9" type="ORF">MNBD_GAMMA11-3049</name>
</gene>
<feature type="domain" description="CN hydrolase" evidence="8">
    <location>
        <begin position="5"/>
        <end position="244"/>
    </location>
</feature>
<dbReference type="GO" id="GO:0005524">
    <property type="term" value="F:ATP binding"/>
    <property type="evidence" value="ECO:0007669"/>
    <property type="project" value="UniProtKB-KW"/>
</dbReference>
<dbReference type="EMBL" id="UOFG01000017">
    <property type="protein sequence ID" value="VAW58098.1"/>
    <property type="molecule type" value="Genomic_DNA"/>
</dbReference>
<dbReference type="InterPro" id="IPR003694">
    <property type="entry name" value="NAD_synthase"/>
</dbReference>
<sequence length="540" mass="59504">MTSALQICLIQERFLVGDIKANTRKIIALSQQARQAGADIAVFPELALSGYPPEDLLMRAGFVQQIKVGIAAIARSSNGIIIVFGAPVMQEHALFNAAVVCINGEVSGAYFKHSLPNYAVFDEKRYFQAGSQPLVIECKQHKLGIVICEDAWLEAPVKLAINNGAEAIIILNASPYHRNKHQQRLDMLHHRQKETPVAMFYLNIVGGQDELVFDGDSLVLAPNGELVGRGPDFETALLHYQIQADRSINAVNTPCFQPQGELASLYKALVTAVHDYVEGNGFDGVVIGLSGGVDSALTLAIAADALGVEAVHAVMMPSRYTADISLQDARAQADILGVDYKVISIEPTFQAFLQTLEDEFAGRQVDSTEENIQARCRGVILMALSNKLRRMVLTTGNKSEMAVGYSTLYGDMAGGYAPLKDVEKQLVYALCEYRNAQSPVIPQRVLDRPPSAELRPDQQDQDSLPDYAVLDAILRMTVEEDVPRQQIIDAGYEAEVVDKVIRMVQINEYKRRQAPPGVRVTQRAFGRDRRYPITSGYRRE</sequence>
<protein>
    <recommendedName>
        <fullName evidence="3">NAD(+) synthase (glutamine-hydrolyzing)</fullName>
        <ecNumber evidence="3">6.3.5.1</ecNumber>
    </recommendedName>
</protein>
<dbReference type="Gene3D" id="3.60.110.10">
    <property type="entry name" value="Carbon-nitrogen hydrolase"/>
    <property type="match status" value="1"/>
</dbReference>
<comment type="pathway">
    <text evidence="1">Cofactor biosynthesis; NAD(+) biosynthesis; NAD(+) from deamido-NAD(+) (L-Gln route): step 1/1.</text>
</comment>
<dbReference type="GO" id="GO:0009435">
    <property type="term" value="P:NAD+ biosynthetic process"/>
    <property type="evidence" value="ECO:0007669"/>
    <property type="project" value="UniProtKB-UniPathway"/>
</dbReference>
<dbReference type="GO" id="GO:0005737">
    <property type="term" value="C:cytoplasm"/>
    <property type="evidence" value="ECO:0007669"/>
    <property type="project" value="InterPro"/>
</dbReference>
<evidence type="ECO:0000256" key="2">
    <source>
        <dbReference type="ARBA" id="ARBA00007145"/>
    </source>
</evidence>
<evidence type="ECO:0000256" key="6">
    <source>
        <dbReference type="ARBA" id="ARBA00022840"/>
    </source>
</evidence>
<keyword evidence="7" id="KW-0520">NAD</keyword>
<evidence type="ECO:0000256" key="1">
    <source>
        <dbReference type="ARBA" id="ARBA00005188"/>
    </source>
</evidence>
<evidence type="ECO:0000256" key="3">
    <source>
        <dbReference type="ARBA" id="ARBA00012743"/>
    </source>
</evidence>
<dbReference type="PANTHER" id="PTHR23090">
    <property type="entry name" value="NH 3 /GLUTAMINE-DEPENDENT NAD + SYNTHETASE"/>
    <property type="match status" value="1"/>
</dbReference>
<keyword evidence="5" id="KW-0547">Nucleotide-binding</keyword>
<dbReference type="PIRSF" id="PIRSF006630">
    <property type="entry name" value="NADS_GAT"/>
    <property type="match status" value="1"/>
</dbReference>
<dbReference type="AlphaFoldDB" id="A0A3B0WPY6"/>
<dbReference type="InterPro" id="IPR022310">
    <property type="entry name" value="NAD/GMP_synthase"/>
</dbReference>
<dbReference type="FunFam" id="3.40.50.620:FF:000106">
    <property type="entry name" value="Glutamine-dependent NAD(+) synthetase"/>
    <property type="match status" value="1"/>
</dbReference>
<dbReference type="CDD" id="cd07570">
    <property type="entry name" value="GAT_Gln-NAD-synth"/>
    <property type="match status" value="1"/>
</dbReference>
<accession>A0A3B0WPY6</accession>
<dbReference type="InterPro" id="IPR036526">
    <property type="entry name" value="C-N_Hydrolase_sf"/>
</dbReference>
<dbReference type="EC" id="6.3.5.1" evidence="3"/>
<evidence type="ECO:0000256" key="7">
    <source>
        <dbReference type="ARBA" id="ARBA00023027"/>
    </source>
</evidence>
<dbReference type="GO" id="GO:0004359">
    <property type="term" value="F:glutaminase activity"/>
    <property type="evidence" value="ECO:0007669"/>
    <property type="project" value="InterPro"/>
</dbReference>
<dbReference type="Gene3D" id="3.40.50.620">
    <property type="entry name" value="HUPs"/>
    <property type="match status" value="1"/>
</dbReference>
<dbReference type="InterPro" id="IPR014445">
    <property type="entry name" value="Gln-dep_NAD_synthase"/>
</dbReference>
<dbReference type="SUPFAM" id="SSF52402">
    <property type="entry name" value="Adenine nucleotide alpha hydrolases-like"/>
    <property type="match status" value="1"/>
</dbReference>
<dbReference type="NCBIfam" id="NF010588">
    <property type="entry name" value="PRK13981.1"/>
    <property type="match status" value="1"/>
</dbReference>
<keyword evidence="6" id="KW-0067">ATP-binding</keyword>
<evidence type="ECO:0000256" key="4">
    <source>
        <dbReference type="ARBA" id="ARBA00022598"/>
    </source>
</evidence>
<dbReference type="PANTHER" id="PTHR23090:SF9">
    <property type="entry name" value="GLUTAMINE-DEPENDENT NAD(+) SYNTHETASE"/>
    <property type="match status" value="1"/>
</dbReference>
<dbReference type="UniPathway" id="UPA00253">
    <property type="reaction ID" value="UER00334"/>
</dbReference>
<organism evidence="9">
    <name type="scientific">hydrothermal vent metagenome</name>
    <dbReference type="NCBI Taxonomy" id="652676"/>
    <lineage>
        <taxon>unclassified sequences</taxon>
        <taxon>metagenomes</taxon>
        <taxon>ecological metagenomes</taxon>
    </lineage>
</organism>
<dbReference type="Pfam" id="PF02540">
    <property type="entry name" value="NAD_synthase"/>
    <property type="match status" value="1"/>
</dbReference>
<dbReference type="InterPro" id="IPR003010">
    <property type="entry name" value="C-N_Hydrolase"/>
</dbReference>
<evidence type="ECO:0000313" key="9">
    <source>
        <dbReference type="EMBL" id="VAW58098.1"/>
    </source>
</evidence>
<dbReference type="NCBIfam" id="TIGR00552">
    <property type="entry name" value="nadE"/>
    <property type="match status" value="1"/>
</dbReference>
<reference evidence="9" key="1">
    <citation type="submission" date="2018-06" db="EMBL/GenBank/DDBJ databases">
        <authorList>
            <person name="Zhirakovskaya E."/>
        </authorList>
    </citation>
    <scope>NUCLEOTIDE SEQUENCE</scope>
</reference>
<dbReference type="Pfam" id="PF00795">
    <property type="entry name" value="CN_hydrolase"/>
    <property type="match status" value="1"/>
</dbReference>